<feature type="binding site" evidence="6">
    <location>
        <position position="109"/>
    </location>
    <ligand>
        <name>Zn(2+)</name>
        <dbReference type="ChEBI" id="CHEBI:29105"/>
    </ligand>
</feature>
<evidence type="ECO:0000256" key="4">
    <source>
        <dbReference type="ARBA" id="ARBA00023167"/>
    </source>
</evidence>
<keyword evidence="4 6" id="KW-0486">Methionine biosynthesis</keyword>
<dbReference type="GO" id="GO:0046570">
    <property type="term" value="F:methylthioribulose 1-phosphate dehydratase activity"/>
    <property type="evidence" value="ECO:0007669"/>
    <property type="project" value="UniProtKB-UniRule"/>
</dbReference>
<gene>
    <name evidence="6 8" type="primary">mtnB</name>
    <name evidence="8" type="ORF">IQ251_16975</name>
</gene>
<organism evidence="8 9">
    <name type="scientific">Saccharopolyspora montiporae</name>
    <dbReference type="NCBI Taxonomy" id="2781240"/>
    <lineage>
        <taxon>Bacteria</taxon>
        <taxon>Bacillati</taxon>
        <taxon>Actinomycetota</taxon>
        <taxon>Actinomycetes</taxon>
        <taxon>Pseudonocardiales</taxon>
        <taxon>Pseudonocardiaceae</taxon>
        <taxon>Saccharopolyspora</taxon>
    </lineage>
</organism>
<keyword evidence="3 6" id="KW-0862">Zinc</keyword>
<evidence type="ECO:0000313" key="8">
    <source>
        <dbReference type="EMBL" id="MBE9376146.1"/>
    </source>
</evidence>
<dbReference type="PANTHER" id="PTHR10640:SF7">
    <property type="entry name" value="METHYLTHIORIBULOSE-1-PHOSPHATE DEHYDRATASE"/>
    <property type="match status" value="1"/>
</dbReference>
<evidence type="ECO:0000313" key="9">
    <source>
        <dbReference type="Proteomes" id="UP000598360"/>
    </source>
</evidence>
<evidence type="ECO:0000259" key="7">
    <source>
        <dbReference type="SMART" id="SM01007"/>
    </source>
</evidence>
<comment type="cofactor">
    <cofactor evidence="6">
        <name>Zn(2+)</name>
        <dbReference type="ChEBI" id="CHEBI:29105"/>
    </cofactor>
    <text evidence="6">Binds 1 zinc ion per subunit.</text>
</comment>
<dbReference type="EMBL" id="JADEYC010000033">
    <property type="protein sequence ID" value="MBE9376146.1"/>
    <property type="molecule type" value="Genomic_DNA"/>
</dbReference>
<dbReference type="AlphaFoldDB" id="A0A929FYT3"/>
<dbReference type="Pfam" id="PF00596">
    <property type="entry name" value="Aldolase_II"/>
    <property type="match status" value="1"/>
</dbReference>
<dbReference type="GO" id="GO:0005737">
    <property type="term" value="C:cytoplasm"/>
    <property type="evidence" value="ECO:0007669"/>
    <property type="project" value="UniProtKB-UniRule"/>
</dbReference>
<comment type="similarity">
    <text evidence="6">Belongs to the aldolase class II family. MtnB subfamily.</text>
</comment>
<dbReference type="InterPro" id="IPR001303">
    <property type="entry name" value="Aldolase_II/adducin_N"/>
</dbReference>
<dbReference type="RefSeq" id="WP_193929595.1">
    <property type="nucleotide sequence ID" value="NZ_JADEYC010000033.1"/>
</dbReference>
<name>A0A929FYT3_9PSEU</name>
<dbReference type="NCBIfam" id="TIGR03328">
    <property type="entry name" value="salvage_mtnB"/>
    <property type="match status" value="1"/>
</dbReference>
<dbReference type="PANTHER" id="PTHR10640">
    <property type="entry name" value="METHYLTHIORIBULOSE-1-PHOSPHATE DEHYDRATASE"/>
    <property type="match status" value="1"/>
</dbReference>
<feature type="domain" description="Class II aldolase/adducin N-terminal" evidence="7">
    <location>
        <begin position="17"/>
        <end position="204"/>
    </location>
</feature>
<dbReference type="GO" id="GO:0008270">
    <property type="term" value="F:zinc ion binding"/>
    <property type="evidence" value="ECO:0007669"/>
    <property type="project" value="UniProtKB-UniRule"/>
</dbReference>
<dbReference type="SMART" id="SM01007">
    <property type="entry name" value="Aldolase_II"/>
    <property type="match status" value="1"/>
</dbReference>
<evidence type="ECO:0000256" key="1">
    <source>
        <dbReference type="ARBA" id="ARBA00022605"/>
    </source>
</evidence>
<evidence type="ECO:0000256" key="2">
    <source>
        <dbReference type="ARBA" id="ARBA00022723"/>
    </source>
</evidence>
<comment type="caution">
    <text evidence="8">The sequence shown here is derived from an EMBL/GenBank/DDBJ whole genome shotgun (WGS) entry which is preliminary data.</text>
</comment>
<accession>A0A929FYT3</accession>
<comment type="function">
    <text evidence="6">Catalyzes the dehydration of methylthioribulose-1-phosphate (MTRu-1-P) into 2,3-diketo-5-methylthiopentyl-1-phosphate (DK-MTP-1-P).</text>
</comment>
<dbReference type="SUPFAM" id="SSF53639">
    <property type="entry name" value="AraD/HMP-PK domain-like"/>
    <property type="match status" value="1"/>
</dbReference>
<reference evidence="8" key="1">
    <citation type="submission" date="2020-10" db="EMBL/GenBank/DDBJ databases">
        <title>Diversity and distribution of actinomycetes associated with coral in the coast of Hainan.</title>
        <authorList>
            <person name="Li F."/>
        </authorList>
    </citation>
    <scope>NUCLEOTIDE SEQUENCE</scope>
    <source>
        <strain evidence="8">HNM0983</strain>
    </source>
</reference>
<keyword evidence="5 6" id="KW-0456">Lyase</keyword>
<keyword evidence="2 6" id="KW-0479">Metal-binding</keyword>
<dbReference type="GO" id="GO:0019509">
    <property type="term" value="P:L-methionine salvage from methylthioadenosine"/>
    <property type="evidence" value="ECO:0007669"/>
    <property type="project" value="UniProtKB-UniRule"/>
</dbReference>
<protein>
    <recommendedName>
        <fullName evidence="6">Methylthioribulose-1-phosphate dehydratase</fullName>
        <shortName evidence="6">MTRu-1-P dehydratase</shortName>
        <ecNumber evidence="6">4.2.1.109</ecNumber>
    </recommendedName>
</protein>
<dbReference type="Proteomes" id="UP000598360">
    <property type="component" value="Unassembled WGS sequence"/>
</dbReference>
<dbReference type="InterPro" id="IPR017714">
    <property type="entry name" value="MethylthioRu-1-P_deHdtase_MtnB"/>
</dbReference>
<dbReference type="HAMAP" id="MF_01677">
    <property type="entry name" value="Salvage_MtnB"/>
    <property type="match status" value="1"/>
</dbReference>
<comment type="pathway">
    <text evidence="6">Amino-acid biosynthesis; L-methionine biosynthesis via salvage pathway; L-methionine from S-methyl-5-thio-alpha-D-ribose 1-phosphate: step 2/6.</text>
</comment>
<keyword evidence="1 6" id="KW-0028">Amino-acid biosynthesis</keyword>
<evidence type="ECO:0000256" key="5">
    <source>
        <dbReference type="ARBA" id="ARBA00023239"/>
    </source>
</evidence>
<dbReference type="InterPro" id="IPR036409">
    <property type="entry name" value="Aldolase_II/adducin_N_sf"/>
</dbReference>
<proteinExistence type="inferred from homology"/>
<keyword evidence="9" id="KW-1185">Reference proteome</keyword>
<evidence type="ECO:0000256" key="3">
    <source>
        <dbReference type="ARBA" id="ARBA00022833"/>
    </source>
</evidence>
<feature type="binding site" evidence="6">
    <location>
        <position position="107"/>
    </location>
    <ligand>
        <name>Zn(2+)</name>
        <dbReference type="ChEBI" id="CHEBI:29105"/>
    </ligand>
</feature>
<evidence type="ECO:0000256" key="6">
    <source>
        <dbReference type="HAMAP-Rule" id="MF_01677"/>
    </source>
</evidence>
<dbReference type="Gene3D" id="3.40.225.10">
    <property type="entry name" value="Class II aldolase/adducin N-terminal domain"/>
    <property type="match status" value="1"/>
</dbReference>
<comment type="catalytic activity">
    <reaction evidence="6">
        <text>5-(methylsulfanyl)-D-ribulose 1-phosphate = 5-methylsulfanyl-2,3-dioxopentyl phosphate + H2O</text>
        <dbReference type="Rhea" id="RHEA:15549"/>
        <dbReference type="ChEBI" id="CHEBI:15377"/>
        <dbReference type="ChEBI" id="CHEBI:58548"/>
        <dbReference type="ChEBI" id="CHEBI:58828"/>
        <dbReference type="EC" id="4.2.1.109"/>
    </reaction>
</comment>
<sequence length="215" mass="22889">MSTGSTVDTDELHRAGHVLAAESARYAALGWMRGSSGNLSQVLRHDPLQLAVTASGLDKGELTDHDVVAVDRTGAAVPGQPHPQRPSAEAGLHARIAEVSGAGAVVHVHALSAVLAAHHWPAGVVLSDLEMLKGLGRTASDTMTVPVVDNSQDMHVLGDTFHTGYDPATPALIVARHGLYVWGRDVREARHRTECLDWLLQFTLSANRPEQEAMA</sequence>
<dbReference type="EC" id="4.2.1.109" evidence="6"/>